<proteinExistence type="predicted"/>
<keyword evidence="3" id="KW-1185">Reference proteome</keyword>
<keyword evidence="1" id="KW-0812">Transmembrane</keyword>
<gene>
    <name evidence="2" type="ORF">NQ314_013091</name>
</gene>
<dbReference type="AlphaFoldDB" id="A0AAV8X7N3"/>
<feature type="transmembrane region" description="Helical" evidence="1">
    <location>
        <begin position="12"/>
        <end position="35"/>
    </location>
</feature>
<comment type="caution">
    <text evidence="2">The sequence shown here is derived from an EMBL/GenBank/DDBJ whole genome shotgun (WGS) entry which is preliminary data.</text>
</comment>
<name>A0AAV8X7N3_9CUCU</name>
<reference evidence="2" key="1">
    <citation type="journal article" date="2023" name="Insect Mol. Biol.">
        <title>Genome sequencing provides insights into the evolution of gene families encoding plant cell wall-degrading enzymes in longhorned beetles.</title>
        <authorList>
            <person name="Shin N.R."/>
            <person name="Okamura Y."/>
            <person name="Kirsch R."/>
            <person name="Pauchet Y."/>
        </authorList>
    </citation>
    <scope>NUCLEOTIDE SEQUENCE</scope>
    <source>
        <strain evidence="2">RBIC_L_NR</strain>
    </source>
</reference>
<evidence type="ECO:0000313" key="2">
    <source>
        <dbReference type="EMBL" id="KAJ8934932.1"/>
    </source>
</evidence>
<protein>
    <submittedName>
        <fullName evidence="2">Uncharacterized protein</fullName>
    </submittedName>
</protein>
<dbReference type="Proteomes" id="UP001162156">
    <property type="component" value="Unassembled WGS sequence"/>
</dbReference>
<dbReference type="EMBL" id="JANEYF010003651">
    <property type="protein sequence ID" value="KAJ8934932.1"/>
    <property type="molecule type" value="Genomic_DNA"/>
</dbReference>
<evidence type="ECO:0000256" key="1">
    <source>
        <dbReference type="SAM" id="Phobius"/>
    </source>
</evidence>
<organism evidence="2 3">
    <name type="scientific">Rhamnusium bicolor</name>
    <dbReference type="NCBI Taxonomy" id="1586634"/>
    <lineage>
        <taxon>Eukaryota</taxon>
        <taxon>Metazoa</taxon>
        <taxon>Ecdysozoa</taxon>
        <taxon>Arthropoda</taxon>
        <taxon>Hexapoda</taxon>
        <taxon>Insecta</taxon>
        <taxon>Pterygota</taxon>
        <taxon>Neoptera</taxon>
        <taxon>Endopterygota</taxon>
        <taxon>Coleoptera</taxon>
        <taxon>Polyphaga</taxon>
        <taxon>Cucujiformia</taxon>
        <taxon>Chrysomeloidea</taxon>
        <taxon>Cerambycidae</taxon>
        <taxon>Lepturinae</taxon>
        <taxon>Rhagiini</taxon>
        <taxon>Rhamnusium</taxon>
    </lineage>
</organism>
<sequence length="52" mass="6546">MILTLMKNMWKANLKYIFVLHFLGVYFLYLCTYRYNYLSTHYLLYFPKCDFK</sequence>
<accession>A0AAV8X7N3</accession>
<evidence type="ECO:0000313" key="3">
    <source>
        <dbReference type="Proteomes" id="UP001162156"/>
    </source>
</evidence>
<keyword evidence="1" id="KW-1133">Transmembrane helix</keyword>
<keyword evidence="1" id="KW-0472">Membrane</keyword>